<dbReference type="PANTHER" id="PTHR31580:SF28">
    <property type="entry name" value="FILAMENT-LIKE PLANT PROTEIN"/>
    <property type="match status" value="1"/>
</dbReference>
<feature type="region of interest" description="Disordered" evidence="4">
    <location>
        <begin position="65"/>
        <end position="110"/>
    </location>
</feature>
<evidence type="ECO:0000256" key="3">
    <source>
        <dbReference type="SAM" id="Coils"/>
    </source>
</evidence>
<evidence type="ECO:0000313" key="6">
    <source>
        <dbReference type="Proteomes" id="UP001189624"/>
    </source>
</evidence>
<dbReference type="AlphaFoldDB" id="A0AA86TE78"/>
<feature type="coiled-coil region" evidence="3">
    <location>
        <begin position="442"/>
        <end position="610"/>
    </location>
</feature>
<evidence type="ECO:0000313" key="5">
    <source>
        <dbReference type="EMBL" id="CAJ1974851.1"/>
    </source>
</evidence>
<dbReference type="EMBL" id="OY731406">
    <property type="protein sequence ID" value="CAJ1974851.1"/>
    <property type="molecule type" value="Genomic_DNA"/>
</dbReference>
<keyword evidence="6" id="KW-1185">Reference proteome</keyword>
<evidence type="ECO:0008006" key="7">
    <source>
        <dbReference type="Google" id="ProtNLM"/>
    </source>
</evidence>
<evidence type="ECO:0000256" key="4">
    <source>
        <dbReference type="SAM" id="MobiDB-lite"/>
    </source>
</evidence>
<dbReference type="Proteomes" id="UP001189624">
    <property type="component" value="Chromosome 9"/>
</dbReference>
<feature type="coiled-coil region" evidence="3">
    <location>
        <begin position="153"/>
        <end position="302"/>
    </location>
</feature>
<gene>
    <name evidence="5" type="ORF">AYBTSS11_LOCUS26936</name>
</gene>
<dbReference type="PANTHER" id="PTHR31580">
    <property type="entry name" value="FILAMENT-LIKE PLANT PROTEIN 4"/>
    <property type="match status" value="1"/>
</dbReference>
<accession>A0AA86TE78</accession>
<sequence length="695" mass="78211">MFNFGSHRHHVTGMFREMVYCRVFGNPKNLAMERGGVLGREVLETWGGVALPKLWMDQRSWLWSRKSSEKSPGETESSGSMSSHSERFSEDQVYPTETTPSPEVTCEGAPNDEEVTDVKTLTEQLSAALLNSSAKEDLVKQHAKVTEEAVSGWEKAENEVLILKQELHAAKQENSVLEDQISHLNGALKECMRELRQAKEEQEQRIHENVSNNSCGLKSRRPDHGWEAVDAAAAAAALARSDLHQRLEDMEKENSSLKVELQSRLEELEFRTIERDLSTQAAEAASNQHLESIKKVAKLEAECRRLKAVALKPFSANDHKSLAASSVYVESFTDSMSDIGERQPVVESDMRKSETWDMNDAESNHYGSWSSALITELDPFRNENTAGKNHTVFSTEITLMDDFLEMERLAALPDTESVSSFPVVSAASDQLKVGHGTMNADVEAMVQKNVALEKKLEKMEAEKLELEMDLMEYQKKLEVSLNRIKEMELEVVELQTKLALAKKSNEEAYEKLEATQQKKEIAESKLRVAHSEAEELVSKICSLEEEIEKERVLSAKNLAKYEELEDELLRMKHELQLQQNFEILSEEGVNSELKQEKEQALAATKFAECRKTIESLGLQLKSLATLEDFLLDSESPMELTCEDTPGHQSGDEKLKKLDNCAVTPGHPSPITHEKTSNSFGRLNPRTKSVSKTRGR</sequence>
<evidence type="ECO:0000256" key="1">
    <source>
        <dbReference type="ARBA" id="ARBA00005921"/>
    </source>
</evidence>
<feature type="compositionally biased region" description="Low complexity" evidence="4">
    <location>
        <begin position="74"/>
        <end position="83"/>
    </location>
</feature>
<keyword evidence="2 3" id="KW-0175">Coiled coil</keyword>
<proteinExistence type="inferred from homology"/>
<name>A0AA86TE78_9FABA</name>
<comment type="similarity">
    <text evidence="1">Belongs to the FPP family.</text>
</comment>
<dbReference type="InterPro" id="IPR008587">
    <property type="entry name" value="FPP_plant"/>
</dbReference>
<evidence type="ECO:0000256" key="2">
    <source>
        <dbReference type="ARBA" id="ARBA00023054"/>
    </source>
</evidence>
<dbReference type="Pfam" id="PF05911">
    <property type="entry name" value="FPP"/>
    <property type="match status" value="4"/>
</dbReference>
<feature type="region of interest" description="Disordered" evidence="4">
    <location>
        <begin position="659"/>
        <end position="695"/>
    </location>
</feature>
<reference evidence="5" key="1">
    <citation type="submission" date="2023-10" db="EMBL/GenBank/DDBJ databases">
        <authorList>
            <person name="Domelevo Entfellner J.-B."/>
        </authorList>
    </citation>
    <scope>NUCLEOTIDE SEQUENCE</scope>
</reference>
<organism evidence="5 6">
    <name type="scientific">Sphenostylis stenocarpa</name>
    <dbReference type="NCBI Taxonomy" id="92480"/>
    <lineage>
        <taxon>Eukaryota</taxon>
        <taxon>Viridiplantae</taxon>
        <taxon>Streptophyta</taxon>
        <taxon>Embryophyta</taxon>
        <taxon>Tracheophyta</taxon>
        <taxon>Spermatophyta</taxon>
        <taxon>Magnoliopsida</taxon>
        <taxon>eudicotyledons</taxon>
        <taxon>Gunneridae</taxon>
        <taxon>Pentapetalae</taxon>
        <taxon>rosids</taxon>
        <taxon>fabids</taxon>
        <taxon>Fabales</taxon>
        <taxon>Fabaceae</taxon>
        <taxon>Papilionoideae</taxon>
        <taxon>50 kb inversion clade</taxon>
        <taxon>NPAAA clade</taxon>
        <taxon>indigoferoid/millettioid clade</taxon>
        <taxon>Phaseoleae</taxon>
        <taxon>Sphenostylis</taxon>
    </lineage>
</organism>
<feature type="compositionally biased region" description="Polar residues" evidence="4">
    <location>
        <begin position="676"/>
        <end position="687"/>
    </location>
</feature>
<dbReference type="Gramene" id="rna-AYBTSS11_LOCUS26936">
    <property type="protein sequence ID" value="CAJ1974851.1"/>
    <property type="gene ID" value="gene-AYBTSS11_LOCUS26936"/>
</dbReference>
<protein>
    <recommendedName>
        <fullName evidence="7">Filament-like plant protein</fullName>
    </recommendedName>
</protein>